<dbReference type="GO" id="GO:0030288">
    <property type="term" value="C:outer membrane-bounded periplasmic space"/>
    <property type="evidence" value="ECO:0007669"/>
    <property type="project" value="UniProtKB-UniRule"/>
</dbReference>
<dbReference type="EMBL" id="CP021109">
    <property type="protein sequence ID" value="ARP85579.1"/>
    <property type="molecule type" value="Genomic_DNA"/>
</dbReference>
<dbReference type="Pfam" id="PF13174">
    <property type="entry name" value="TPR_6"/>
    <property type="match status" value="1"/>
</dbReference>
<dbReference type="Proteomes" id="UP000194139">
    <property type="component" value="Chromosome"/>
</dbReference>
<keyword evidence="1" id="KW-0132">Cell division</keyword>
<dbReference type="InterPro" id="IPR019734">
    <property type="entry name" value="TPR_rpt"/>
</dbReference>
<dbReference type="SUPFAM" id="SSF48452">
    <property type="entry name" value="TPR-like"/>
    <property type="match status" value="1"/>
</dbReference>
<keyword evidence="4" id="KW-1185">Reference proteome</keyword>
<evidence type="ECO:0000256" key="2">
    <source>
        <dbReference type="SAM" id="MobiDB-lite"/>
    </source>
</evidence>
<dbReference type="RefSeq" id="WP_086071672.1">
    <property type="nucleotide sequence ID" value="NZ_CP021109.1"/>
</dbReference>
<dbReference type="InterPro" id="IPR011990">
    <property type="entry name" value="TPR-like_helical_dom_sf"/>
</dbReference>
<dbReference type="NCBIfam" id="TIGR02795">
    <property type="entry name" value="tol_pal_ybgF"/>
    <property type="match status" value="1"/>
</dbReference>
<accession>A0A1W6YXE8</accession>
<gene>
    <name evidence="1" type="primary">cpoB</name>
    <name evidence="3" type="ORF">CAL13_04620</name>
</gene>
<dbReference type="Gene3D" id="1.25.40.10">
    <property type="entry name" value="Tetratricopeptide repeat domain"/>
    <property type="match status" value="1"/>
</dbReference>
<dbReference type="InterPro" id="IPR014162">
    <property type="entry name" value="CpoB_C"/>
</dbReference>
<keyword evidence="1" id="KW-0175">Coiled coil</keyword>
<comment type="similarity">
    <text evidence="1">Belongs to the CpoB family.</text>
</comment>
<sequence length="228" mass="24641" precursor="true">MSDRLPSLRILVAAAGVAFAALSSSAHAFSDDEARTAIIELRKQLALQQNKHDAAVRQFSTQIQSLQQQVTDLRNQIEMATHQAVPKAPENGSQADTGGATAGDPQEQSAYDGAIERFRNGQYKEAAEAFTAFLALYPNSQLAPTAQFYLGSSRYATKDFKGAIDQLQTMVKNAPDNPRAPDALLVIAGSQIELNNRAGAKATLQRIVKDYPNTPAADTAKNRLQLLQ</sequence>
<proteinExistence type="inferred from homology"/>
<dbReference type="GO" id="GO:0043093">
    <property type="term" value="P:FtsZ-dependent cytokinesis"/>
    <property type="evidence" value="ECO:0007669"/>
    <property type="project" value="UniProtKB-UniRule"/>
</dbReference>
<keyword evidence="1" id="KW-0732">Signal</keyword>
<evidence type="ECO:0000256" key="1">
    <source>
        <dbReference type="HAMAP-Rule" id="MF_02066"/>
    </source>
</evidence>
<feature type="chain" id="PRO_5013410489" description="Cell division coordinator CpoB" evidence="1">
    <location>
        <begin position="29"/>
        <end position="228"/>
    </location>
</feature>
<evidence type="ECO:0000313" key="3">
    <source>
        <dbReference type="EMBL" id="ARP85579.1"/>
    </source>
</evidence>
<feature type="coiled-coil region" evidence="1">
    <location>
        <begin position="38"/>
        <end position="83"/>
    </location>
</feature>
<feature type="region of interest" description="Disordered" evidence="2">
    <location>
        <begin position="83"/>
        <end position="107"/>
    </location>
</feature>
<dbReference type="AlphaFoldDB" id="A0A1W6YXE8"/>
<protein>
    <recommendedName>
        <fullName evidence="1">Cell division coordinator CpoB</fullName>
    </recommendedName>
</protein>
<evidence type="ECO:0000313" key="4">
    <source>
        <dbReference type="Proteomes" id="UP000194139"/>
    </source>
</evidence>
<reference evidence="3 4" key="1">
    <citation type="submission" date="2017-05" db="EMBL/GenBank/DDBJ databases">
        <title>Complete and WGS of Bordetella genogroups.</title>
        <authorList>
            <person name="Spilker T."/>
            <person name="LiPuma J."/>
        </authorList>
    </citation>
    <scope>NUCLEOTIDE SEQUENCE [LARGE SCALE GENOMIC DNA]</scope>
    <source>
        <strain evidence="3 4">AU17164</strain>
    </source>
</reference>
<dbReference type="HAMAP" id="MF_02066">
    <property type="entry name" value="CpoB"/>
    <property type="match status" value="1"/>
</dbReference>
<comment type="function">
    <text evidence="1">Mediates coordination of peptidoglycan synthesis and outer membrane constriction during cell division.</text>
</comment>
<dbReference type="Pfam" id="PF13432">
    <property type="entry name" value="TPR_16"/>
    <property type="match status" value="1"/>
</dbReference>
<organism evidence="3 4">
    <name type="scientific">Bordetella genomosp. 9</name>
    <dbReference type="NCBI Taxonomy" id="1416803"/>
    <lineage>
        <taxon>Bacteria</taxon>
        <taxon>Pseudomonadati</taxon>
        <taxon>Pseudomonadota</taxon>
        <taxon>Betaproteobacteria</taxon>
        <taxon>Burkholderiales</taxon>
        <taxon>Alcaligenaceae</taxon>
        <taxon>Bordetella</taxon>
    </lineage>
</organism>
<keyword evidence="1" id="KW-0131">Cell cycle</keyword>
<feature type="signal peptide" evidence="1">
    <location>
        <begin position="1"/>
        <end position="28"/>
    </location>
</feature>
<dbReference type="InterPro" id="IPR034706">
    <property type="entry name" value="CpoB"/>
</dbReference>
<comment type="subcellular location">
    <subcellularLocation>
        <location evidence="1">Periplasm</location>
    </subcellularLocation>
</comment>
<name>A0A1W6YXE8_9BORD</name>
<keyword evidence="1" id="KW-0574">Periplasm</keyword>